<evidence type="ECO:0000256" key="1">
    <source>
        <dbReference type="SAM" id="Phobius"/>
    </source>
</evidence>
<keyword evidence="1" id="KW-1133">Transmembrane helix</keyword>
<reference evidence="2" key="1">
    <citation type="journal article" date="2020" name="Nature">
        <title>Giant virus diversity and host interactions through global metagenomics.</title>
        <authorList>
            <person name="Schulz F."/>
            <person name="Roux S."/>
            <person name="Paez-Espino D."/>
            <person name="Jungbluth S."/>
            <person name="Walsh D.A."/>
            <person name="Denef V.J."/>
            <person name="McMahon K.D."/>
            <person name="Konstantinidis K.T."/>
            <person name="Eloe-Fadrosh E.A."/>
            <person name="Kyrpides N.C."/>
            <person name="Woyke T."/>
        </authorList>
    </citation>
    <scope>NUCLEOTIDE SEQUENCE</scope>
    <source>
        <strain evidence="2">GVMAG-S-1014582-52</strain>
    </source>
</reference>
<organism evidence="2">
    <name type="scientific">viral metagenome</name>
    <dbReference type="NCBI Taxonomy" id="1070528"/>
    <lineage>
        <taxon>unclassified sequences</taxon>
        <taxon>metagenomes</taxon>
        <taxon>organismal metagenomes</taxon>
    </lineage>
</organism>
<name>A0A6C0LV24_9ZZZZ</name>
<feature type="transmembrane region" description="Helical" evidence="1">
    <location>
        <begin position="49"/>
        <end position="66"/>
    </location>
</feature>
<accession>A0A6C0LV24</accession>
<evidence type="ECO:0000313" key="2">
    <source>
        <dbReference type="EMBL" id="QHU33082.1"/>
    </source>
</evidence>
<sequence length="146" mass="17628">MNKRIKPNLLDPSFGRKITKTLNPPKENYWEPTQKFLQNVYTKYIKQNIYIIIFIIFIIILLIYRYKKTQQDRIKNKTNSDNFIEDYSNLALETYNQDKELSREPKMIKQHNSKRIEYAKNDINPKLMYPLYPYTKDGTLIPSAKR</sequence>
<keyword evidence="1" id="KW-0472">Membrane</keyword>
<keyword evidence="1" id="KW-0812">Transmembrane</keyword>
<protein>
    <submittedName>
        <fullName evidence="2">Uncharacterized protein</fullName>
    </submittedName>
</protein>
<dbReference type="EMBL" id="MN740556">
    <property type="protein sequence ID" value="QHU33082.1"/>
    <property type="molecule type" value="Genomic_DNA"/>
</dbReference>
<dbReference type="AlphaFoldDB" id="A0A6C0LV24"/>
<proteinExistence type="predicted"/>